<accession>A0ABR9ZUI0</accession>
<comment type="caution">
    <text evidence="1">The sequence shown here is derived from an EMBL/GenBank/DDBJ whole genome shotgun (WGS) entry which is preliminary data.</text>
</comment>
<dbReference type="NCBIfam" id="NF004088">
    <property type="entry name" value="PRK05590.1"/>
    <property type="match status" value="1"/>
</dbReference>
<dbReference type="Gene3D" id="3.10.450.50">
    <property type="match status" value="1"/>
</dbReference>
<reference evidence="1 2" key="1">
    <citation type="submission" date="2020-11" db="EMBL/GenBank/DDBJ databases">
        <title>Fusibacter basophilias sp. nov.</title>
        <authorList>
            <person name="Qiu D."/>
        </authorList>
    </citation>
    <scope>NUCLEOTIDE SEQUENCE [LARGE SCALE GENOMIC DNA]</scope>
    <source>
        <strain evidence="1 2">Q10-2</strain>
    </source>
</reference>
<sequence>MTLYDSWNAILEGNGINQAQSDAFWNEYLSKEKSIYEVILENKTTQISSTVADFSKEHDLEPVLCLGFLDGINTSLETELDLEKLTEESAFEISIDFEKLYFNMHKAKAEWLYTIPAWDDILTKEKQKEIKRAYGDSVTVRIEERIGRNDPCPCGSGKKYKKCCLNK</sequence>
<dbReference type="Proteomes" id="UP000614200">
    <property type="component" value="Unassembled WGS sequence"/>
</dbReference>
<name>A0ABR9ZUI0_9FIRM</name>
<dbReference type="EMBL" id="JADKNH010000008">
    <property type="protein sequence ID" value="MBF4694123.1"/>
    <property type="molecule type" value="Genomic_DNA"/>
</dbReference>
<dbReference type="PANTHER" id="PTHR33747:SF1">
    <property type="entry name" value="ADENYLATE CYCLASE-ASSOCIATED CAP C-TERMINAL DOMAIN-CONTAINING PROTEIN"/>
    <property type="match status" value="1"/>
</dbReference>
<proteinExistence type="predicted"/>
<dbReference type="PANTHER" id="PTHR33747">
    <property type="entry name" value="UPF0225 PROTEIN SCO1677"/>
    <property type="match status" value="1"/>
</dbReference>
<dbReference type="RefSeq" id="WP_194702367.1">
    <property type="nucleotide sequence ID" value="NZ_JADKNH010000008.1"/>
</dbReference>
<dbReference type="SUPFAM" id="SSF103642">
    <property type="entry name" value="Sec-C motif"/>
    <property type="match status" value="1"/>
</dbReference>
<dbReference type="InterPro" id="IPR004027">
    <property type="entry name" value="SEC_C_motif"/>
</dbReference>
<protein>
    <submittedName>
        <fullName evidence="1">SEC-C domain-containing protein</fullName>
    </submittedName>
</protein>
<organism evidence="1 2">
    <name type="scientific">Fusibacter ferrireducens</name>
    <dbReference type="NCBI Taxonomy" id="2785058"/>
    <lineage>
        <taxon>Bacteria</taxon>
        <taxon>Bacillati</taxon>
        <taxon>Bacillota</taxon>
        <taxon>Clostridia</taxon>
        <taxon>Eubacteriales</taxon>
        <taxon>Eubacteriales Family XII. Incertae Sedis</taxon>
        <taxon>Fusibacter</taxon>
    </lineage>
</organism>
<gene>
    <name evidence="1" type="ORF">ISU02_13460</name>
</gene>
<keyword evidence="2" id="KW-1185">Reference proteome</keyword>
<evidence type="ECO:0000313" key="2">
    <source>
        <dbReference type="Proteomes" id="UP000614200"/>
    </source>
</evidence>
<dbReference type="Pfam" id="PF02810">
    <property type="entry name" value="SEC-C"/>
    <property type="match status" value="1"/>
</dbReference>
<evidence type="ECO:0000313" key="1">
    <source>
        <dbReference type="EMBL" id="MBF4694123.1"/>
    </source>
</evidence>